<dbReference type="PANTHER" id="PTHR47154">
    <property type="entry name" value="G-PROTEIN COUPLED RECEPTOR MTH-RELATED"/>
    <property type="match status" value="1"/>
</dbReference>
<dbReference type="Proteomes" id="UP001152562">
    <property type="component" value="Unassembled WGS sequence"/>
</dbReference>
<reference evidence="7" key="1">
    <citation type="submission" date="2022-05" db="EMBL/GenBank/DDBJ databases">
        <authorList>
            <person name="Okamura Y."/>
        </authorList>
    </citation>
    <scope>NUCLEOTIDE SEQUENCE</scope>
</reference>
<feature type="transmembrane region" description="Helical" evidence="5">
    <location>
        <begin position="120"/>
        <end position="139"/>
    </location>
</feature>
<sequence>MEDDFIEPSCFCLDYKENGNSTEIGFWLINNGTQHQRKPVKTLEQSYISITELLTSCVFLTLTILVYVLLPNSRNMKGKILLSCVISLLGAFLALATMHIVELSSATIPPSYCYSFTSLFYFFILSSFCWMNALSFMMWRDYRRMFERTTRANNREIENRRYKKYLVYAWGVPMILTILLNVLDHTGLEHFSWFMIPNIILNGCFLRGYERLLYLDVPMMLLLIGNSYFFIITAYNIWKTFNVTKFLNESALSFKKLLLVYVKLSICSDGNFVGSRNSCARLAAVT</sequence>
<dbReference type="InterPro" id="IPR051384">
    <property type="entry name" value="Mth_GPCR"/>
</dbReference>
<evidence type="ECO:0000313" key="8">
    <source>
        <dbReference type="Proteomes" id="UP001152562"/>
    </source>
</evidence>
<evidence type="ECO:0000256" key="2">
    <source>
        <dbReference type="ARBA" id="ARBA00022692"/>
    </source>
</evidence>
<dbReference type="Gene3D" id="1.20.1070.10">
    <property type="entry name" value="Rhodopsin 7-helix transmembrane proteins"/>
    <property type="match status" value="1"/>
</dbReference>
<feature type="transmembrane region" description="Helical" evidence="5">
    <location>
        <begin position="80"/>
        <end position="100"/>
    </location>
</feature>
<keyword evidence="2 5" id="KW-0812">Transmembrane</keyword>
<dbReference type="PANTHER" id="PTHR47154:SF2">
    <property type="entry name" value="G-PROTEIN COUPLED RECEPTOR MTH-RELATED"/>
    <property type="match status" value="1"/>
</dbReference>
<dbReference type="InterPro" id="IPR000832">
    <property type="entry name" value="GPCR_2_secretin-like"/>
</dbReference>
<dbReference type="GO" id="GO:0007166">
    <property type="term" value="P:cell surface receptor signaling pathway"/>
    <property type="evidence" value="ECO:0007669"/>
    <property type="project" value="InterPro"/>
</dbReference>
<name>A0A9P0TGJ3_PIEBR</name>
<feature type="transmembrane region" description="Helical" evidence="5">
    <location>
        <begin position="221"/>
        <end position="238"/>
    </location>
</feature>
<feature type="domain" description="G-protein coupled receptors family 2 profile 2" evidence="6">
    <location>
        <begin position="45"/>
        <end position="231"/>
    </location>
</feature>
<accession>A0A9P0TGJ3</accession>
<dbReference type="EMBL" id="CALOZG010000005">
    <property type="protein sequence ID" value="CAH4028310.1"/>
    <property type="molecule type" value="Genomic_DNA"/>
</dbReference>
<evidence type="ECO:0000256" key="1">
    <source>
        <dbReference type="ARBA" id="ARBA00004141"/>
    </source>
</evidence>
<comment type="caution">
    <text evidence="7">The sequence shown here is derived from an EMBL/GenBank/DDBJ whole genome shotgun (WGS) entry which is preliminary data.</text>
</comment>
<evidence type="ECO:0000256" key="3">
    <source>
        <dbReference type="ARBA" id="ARBA00022989"/>
    </source>
</evidence>
<dbReference type="AlphaFoldDB" id="A0A9P0TGJ3"/>
<dbReference type="InterPro" id="IPR017981">
    <property type="entry name" value="GPCR_2-like_7TM"/>
</dbReference>
<organism evidence="7 8">
    <name type="scientific">Pieris brassicae</name>
    <name type="common">White butterfly</name>
    <name type="synonym">Large white butterfly</name>
    <dbReference type="NCBI Taxonomy" id="7116"/>
    <lineage>
        <taxon>Eukaryota</taxon>
        <taxon>Metazoa</taxon>
        <taxon>Ecdysozoa</taxon>
        <taxon>Arthropoda</taxon>
        <taxon>Hexapoda</taxon>
        <taxon>Insecta</taxon>
        <taxon>Pterygota</taxon>
        <taxon>Neoptera</taxon>
        <taxon>Endopterygota</taxon>
        <taxon>Lepidoptera</taxon>
        <taxon>Glossata</taxon>
        <taxon>Ditrysia</taxon>
        <taxon>Papilionoidea</taxon>
        <taxon>Pieridae</taxon>
        <taxon>Pierinae</taxon>
        <taxon>Pieris</taxon>
    </lineage>
</organism>
<gene>
    <name evidence="7" type="ORF">PIBRA_LOCUS5207</name>
</gene>
<comment type="subcellular location">
    <subcellularLocation>
        <location evidence="1">Membrane</location>
        <topology evidence="1">Multi-pass membrane protein</topology>
    </subcellularLocation>
</comment>
<dbReference type="GO" id="GO:0005886">
    <property type="term" value="C:plasma membrane"/>
    <property type="evidence" value="ECO:0007669"/>
    <property type="project" value="TreeGrafter"/>
</dbReference>
<keyword evidence="8" id="KW-1185">Reference proteome</keyword>
<dbReference type="Pfam" id="PF00002">
    <property type="entry name" value="7tm_2"/>
    <property type="match status" value="1"/>
</dbReference>
<proteinExistence type="predicted"/>
<dbReference type="GO" id="GO:0008528">
    <property type="term" value="F:G protein-coupled peptide receptor activity"/>
    <property type="evidence" value="ECO:0007669"/>
    <property type="project" value="TreeGrafter"/>
</dbReference>
<evidence type="ECO:0000259" key="6">
    <source>
        <dbReference type="PROSITE" id="PS50261"/>
    </source>
</evidence>
<feature type="transmembrane region" description="Helical" evidence="5">
    <location>
        <begin position="165"/>
        <end position="184"/>
    </location>
</feature>
<feature type="transmembrane region" description="Helical" evidence="5">
    <location>
        <begin position="47"/>
        <end position="68"/>
    </location>
</feature>
<dbReference type="PROSITE" id="PS50261">
    <property type="entry name" value="G_PROTEIN_RECEP_F2_4"/>
    <property type="match status" value="1"/>
</dbReference>
<keyword evidence="4 5" id="KW-0472">Membrane</keyword>
<keyword evidence="3 5" id="KW-1133">Transmembrane helix</keyword>
<evidence type="ECO:0000256" key="4">
    <source>
        <dbReference type="ARBA" id="ARBA00023136"/>
    </source>
</evidence>
<evidence type="ECO:0000256" key="5">
    <source>
        <dbReference type="SAM" id="Phobius"/>
    </source>
</evidence>
<protein>
    <recommendedName>
        <fullName evidence="6">G-protein coupled receptors family 2 profile 2 domain-containing protein</fullName>
    </recommendedName>
</protein>
<evidence type="ECO:0000313" key="7">
    <source>
        <dbReference type="EMBL" id="CAH4028310.1"/>
    </source>
</evidence>